<gene>
    <name evidence="2" type="ORF">FOYG_09471</name>
</gene>
<accession>W9I0K9</accession>
<dbReference type="HOGENOM" id="CLU_2171139_0_0_1"/>
<proteinExistence type="predicted"/>
<reference evidence="2" key="2">
    <citation type="submission" date="2012-06" db="EMBL/GenBank/DDBJ databases">
        <title>Annotation of the Genome Sequence of Fusarium oxysporum NRRL32931.</title>
        <authorList>
            <consortium name="The Broad Institute Genomics Platform"/>
            <person name="Ma L.-J."/>
            <person name="Corby-Kistler H."/>
            <person name="Broz K."/>
            <person name="Gale L.R."/>
            <person name="Jonkers W."/>
            <person name="O'Donnell K."/>
            <person name="Ploetz R."/>
            <person name="Steinberg C."/>
            <person name="Schwartz D.C."/>
            <person name="VanEtten H."/>
            <person name="Zhou S."/>
            <person name="Young S.K."/>
            <person name="Zeng Q."/>
            <person name="Gargeya S."/>
            <person name="Fitzgerald M."/>
            <person name="Abouelleil A."/>
            <person name="Alvarado L."/>
            <person name="Chapman S.B."/>
            <person name="Gainer-Dewar J."/>
            <person name="Goldberg J."/>
            <person name="Griggs A."/>
            <person name="Gujja S."/>
            <person name="Hansen M."/>
            <person name="Howarth C."/>
            <person name="Imamovic A."/>
            <person name="Ireland A."/>
            <person name="Larimer J."/>
            <person name="McCowan C."/>
            <person name="Murphy C."/>
            <person name="Pearson M."/>
            <person name="Poon T.W."/>
            <person name="Priest M."/>
            <person name="Roberts A."/>
            <person name="Saif S."/>
            <person name="Shea T."/>
            <person name="Sykes S."/>
            <person name="Wortman J."/>
            <person name="Nusbaum C."/>
            <person name="Birren B."/>
        </authorList>
    </citation>
    <scope>NUCLEOTIDE SEQUENCE</scope>
    <source>
        <strain evidence="2">NRRL 32931</strain>
    </source>
</reference>
<dbReference type="EMBL" id="JH717844">
    <property type="protein sequence ID" value="EWY88148.1"/>
    <property type="molecule type" value="Genomic_DNA"/>
</dbReference>
<evidence type="ECO:0000313" key="3">
    <source>
        <dbReference type="Proteomes" id="UP000030753"/>
    </source>
</evidence>
<dbReference type="EMBL" id="JH717844">
    <property type="protein sequence ID" value="EWY88147.1"/>
    <property type="molecule type" value="Genomic_DNA"/>
</dbReference>
<dbReference type="EMBL" id="JH717844">
    <property type="protein sequence ID" value="EWY88145.1"/>
    <property type="molecule type" value="Genomic_DNA"/>
</dbReference>
<name>W9I0K9_FUSOX</name>
<dbReference type="EMBL" id="JH717844">
    <property type="protein sequence ID" value="EWY88146.1"/>
    <property type="molecule type" value="Genomic_DNA"/>
</dbReference>
<organism evidence="2 3">
    <name type="scientific">Fusarium oxysporum NRRL 32931</name>
    <dbReference type="NCBI Taxonomy" id="660029"/>
    <lineage>
        <taxon>Eukaryota</taxon>
        <taxon>Fungi</taxon>
        <taxon>Dikarya</taxon>
        <taxon>Ascomycota</taxon>
        <taxon>Pezizomycotina</taxon>
        <taxon>Sordariomycetes</taxon>
        <taxon>Hypocreomycetidae</taxon>
        <taxon>Hypocreales</taxon>
        <taxon>Nectriaceae</taxon>
        <taxon>Fusarium</taxon>
        <taxon>Fusarium oxysporum species complex</taxon>
    </lineage>
</organism>
<reference evidence="2 3" key="1">
    <citation type="submission" date="2011-06" db="EMBL/GenBank/DDBJ databases">
        <title>The Genome Sequence of Fusarium oxysporum FOSC 3-a.</title>
        <authorList>
            <consortium name="The Broad Institute Genome Sequencing Platform"/>
            <person name="Ma L.-J."/>
            <person name="Gale L.R."/>
            <person name="Schwartz D.C."/>
            <person name="Zhou S."/>
            <person name="Corby-Kistler H."/>
            <person name="Young S.K."/>
            <person name="Zeng Q."/>
            <person name="Gargeya S."/>
            <person name="Fitzgerald M."/>
            <person name="Haas B."/>
            <person name="Abouelleil A."/>
            <person name="Alvarado L."/>
            <person name="Arachchi H.M."/>
            <person name="Berlin A."/>
            <person name="Brown A."/>
            <person name="Chapman S.B."/>
            <person name="Chen Z."/>
            <person name="Dunbar C."/>
            <person name="Freedman E."/>
            <person name="Gearin G."/>
            <person name="Gellesch M."/>
            <person name="Goldberg J."/>
            <person name="Griggs A."/>
            <person name="Gujja S."/>
            <person name="Heiman D."/>
            <person name="Howarth C."/>
            <person name="Larson L."/>
            <person name="Lui A."/>
            <person name="MacDonald P.J.P."/>
            <person name="Mehta T."/>
            <person name="Montmayeur A."/>
            <person name="Murphy C."/>
            <person name="Neiman D."/>
            <person name="Pearson M."/>
            <person name="Priest M."/>
            <person name="Roberts A."/>
            <person name="Saif S."/>
            <person name="Shea T."/>
            <person name="Shenoy N."/>
            <person name="Sisk P."/>
            <person name="Stolte C."/>
            <person name="Sykes S."/>
            <person name="Wortman J."/>
            <person name="Nusbaum C."/>
            <person name="Birren B."/>
        </authorList>
    </citation>
    <scope>NUCLEOTIDE SEQUENCE [LARGE SCALE GENOMIC DNA]</scope>
    <source>
        <strain evidence="3">FOSC 3-a</strain>
        <strain evidence="2">NRRL 32931</strain>
    </source>
</reference>
<protein>
    <submittedName>
        <fullName evidence="2">Uncharacterized protein</fullName>
    </submittedName>
</protein>
<evidence type="ECO:0000313" key="2">
    <source>
        <dbReference type="EMBL" id="EWY88147.1"/>
    </source>
</evidence>
<dbReference type="AlphaFoldDB" id="W9I0K9"/>
<dbReference type="Proteomes" id="UP000030753">
    <property type="component" value="Unassembled WGS sequence"/>
</dbReference>
<evidence type="ECO:0000256" key="1">
    <source>
        <dbReference type="SAM" id="MobiDB-lite"/>
    </source>
</evidence>
<feature type="region of interest" description="Disordered" evidence="1">
    <location>
        <begin position="1"/>
        <end position="32"/>
    </location>
</feature>
<sequence>MTPPEAGEDSPLRCFPHPTPQGLEKGSVKQRDDVHEQYSQWLAQIFNGTAPSDPSTPANHALRHASTGVGVGAVRAVPSTQHPARRKKQLSSCNCGSNMTRTVKAPRLIG</sequence>